<protein>
    <recommendedName>
        <fullName evidence="4">Outer membrane protein beta-barrel domain-containing protein</fullName>
    </recommendedName>
</protein>
<name>A0A166YYM2_9GAMM</name>
<organism evidence="2 3">
    <name type="scientific">Pseudoalteromonas luteoviolacea DSM 6061</name>
    <dbReference type="NCBI Taxonomy" id="1365250"/>
    <lineage>
        <taxon>Bacteria</taxon>
        <taxon>Pseudomonadati</taxon>
        <taxon>Pseudomonadota</taxon>
        <taxon>Gammaproteobacteria</taxon>
        <taxon>Alteromonadales</taxon>
        <taxon>Pseudoalteromonadaceae</taxon>
        <taxon>Pseudoalteromonas</taxon>
    </lineage>
</organism>
<gene>
    <name evidence="2" type="ORF">N475_08690</name>
</gene>
<evidence type="ECO:0000256" key="1">
    <source>
        <dbReference type="SAM" id="SignalP"/>
    </source>
</evidence>
<dbReference type="AlphaFoldDB" id="A0A166YYM2"/>
<comment type="caution">
    <text evidence="2">The sequence shown here is derived from an EMBL/GenBank/DDBJ whole genome shotgun (WGS) entry which is preliminary data.</text>
</comment>
<evidence type="ECO:0000313" key="3">
    <source>
        <dbReference type="Proteomes" id="UP000076643"/>
    </source>
</evidence>
<feature type="chain" id="PRO_5007882945" description="Outer membrane protein beta-barrel domain-containing protein" evidence="1">
    <location>
        <begin position="20"/>
        <end position="147"/>
    </location>
</feature>
<dbReference type="EMBL" id="AUYB01000078">
    <property type="protein sequence ID" value="KZN43637.1"/>
    <property type="molecule type" value="Genomic_DNA"/>
</dbReference>
<evidence type="ECO:0000313" key="2">
    <source>
        <dbReference type="EMBL" id="KZN43637.1"/>
    </source>
</evidence>
<sequence length="147" mass="16086">MHKAILPLIIAFASFSSQSADFEFSTGGGTQYGGFIGIQGGLKFEKSRYFAALGLFGVSAGAQFQMSNDGHHSLGVNGGTMYGIFGGDKDYIAMTYNYHFKGFHNSGWEIGTGVGYFKTEEHSIWFSSDVAEEEEKAHIIFNIGYKF</sequence>
<keyword evidence="1" id="KW-0732">Signal</keyword>
<keyword evidence="3" id="KW-1185">Reference proteome</keyword>
<dbReference type="PATRIC" id="fig|1365250.3.peg.720"/>
<dbReference type="RefSeq" id="WP_063358434.1">
    <property type="nucleotide sequence ID" value="NZ_AQHB01000025.1"/>
</dbReference>
<reference evidence="2 3" key="1">
    <citation type="submission" date="2013-07" db="EMBL/GenBank/DDBJ databases">
        <title>Comparative Genomic and Metabolomic Analysis of Twelve Strains of Pseudoalteromonas luteoviolacea.</title>
        <authorList>
            <person name="Vynne N.G."/>
            <person name="Mansson M."/>
            <person name="Gram L."/>
        </authorList>
    </citation>
    <scope>NUCLEOTIDE SEQUENCE [LARGE SCALE GENOMIC DNA]</scope>
    <source>
        <strain evidence="2 3">DSM 6061</strain>
    </source>
</reference>
<feature type="signal peptide" evidence="1">
    <location>
        <begin position="1"/>
        <end position="19"/>
    </location>
</feature>
<proteinExistence type="predicted"/>
<dbReference type="Proteomes" id="UP000076643">
    <property type="component" value="Unassembled WGS sequence"/>
</dbReference>
<accession>A0A166YYM2</accession>
<evidence type="ECO:0008006" key="4">
    <source>
        <dbReference type="Google" id="ProtNLM"/>
    </source>
</evidence>